<protein>
    <submittedName>
        <fullName evidence="9">Uncharacterized protein LOC127751345</fullName>
    </submittedName>
</protein>
<dbReference type="GO" id="GO:0008270">
    <property type="term" value="F:zinc ion binding"/>
    <property type="evidence" value="ECO:0007669"/>
    <property type="project" value="UniProtKB-KW"/>
</dbReference>
<accession>A0A9C6XTW8</accession>
<keyword evidence="8" id="KW-1185">Reference proteome</keyword>
<feature type="compositionally biased region" description="Basic residues" evidence="6">
    <location>
        <begin position="337"/>
        <end position="349"/>
    </location>
</feature>
<feature type="region of interest" description="Disordered" evidence="6">
    <location>
        <begin position="173"/>
        <end position="193"/>
    </location>
</feature>
<feature type="domain" description="HAT C-terminal dimerisation" evidence="7">
    <location>
        <begin position="237"/>
        <end position="313"/>
    </location>
</feature>
<name>A0A9C6XTW8_FRAOC</name>
<dbReference type="InterPro" id="IPR012337">
    <property type="entry name" value="RNaseH-like_sf"/>
</dbReference>
<evidence type="ECO:0000256" key="2">
    <source>
        <dbReference type="ARBA" id="ARBA00022723"/>
    </source>
</evidence>
<dbReference type="InterPro" id="IPR008906">
    <property type="entry name" value="HATC_C_dom"/>
</dbReference>
<dbReference type="KEGG" id="foc:127751345"/>
<evidence type="ECO:0000313" key="8">
    <source>
        <dbReference type="Proteomes" id="UP000504606"/>
    </source>
</evidence>
<feature type="compositionally biased region" description="Acidic residues" evidence="6">
    <location>
        <begin position="184"/>
        <end position="193"/>
    </location>
</feature>
<evidence type="ECO:0000313" key="9">
    <source>
        <dbReference type="RefSeq" id="XP_052130737.1"/>
    </source>
</evidence>
<dbReference type="PANTHER" id="PTHR46481">
    <property type="entry name" value="ZINC FINGER BED DOMAIN-CONTAINING PROTEIN 4"/>
    <property type="match status" value="1"/>
</dbReference>
<organism evidence="8 9">
    <name type="scientific">Frankliniella occidentalis</name>
    <name type="common">Western flower thrips</name>
    <name type="synonym">Euthrips occidentalis</name>
    <dbReference type="NCBI Taxonomy" id="133901"/>
    <lineage>
        <taxon>Eukaryota</taxon>
        <taxon>Metazoa</taxon>
        <taxon>Ecdysozoa</taxon>
        <taxon>Arthropoda</taxon>
        <taxon>Hexapoda</taxon>
        <taxon>Insecta</taxon>
        <taxon>Pterygota</taxon>
        <taxon>Neoptera</taxon>
        <taxon>Paraneoptera</taxon>
        <taxon>Thysanoptera</taxon>
        <taxon>Terebrantia</taxon>
        <taxon>Thripoidea</taxon>
        <taxon>Thripidae</taxon>
        <taxon>Frankliniella</taxon>
    </lineage>
</organism>
<dbReference type="AlphaFoldDB" id="A0A9C6XTW8"/>
<dbReference type="InterPro" id="IPR052035">
    <property type="entry name" value="ZnF_BED_domain_contain"/>
</dbReference>
<evidence type="ECO:0000256" key="6">
    <source>
        <dbReference type="SAM" id="MobiDB-lite"/>
    </source>
</evidence>
<evidence type="ECO:0000256" key="3">
    <source>
        <dbReference type="ARBA" id="ARBA00022771"/>
    </source>
</evidence>
<dbReference type="SUPFAM" id="SSF53098">
    <property type="entry name" value="Ribonuclease H-like"/>
    <property type="match status" value="1"/>
</dbReference>
<gene>
    <name evidence="9" type="primary">LOC127751345</name>
</gene>
<reference evidence="9" key="1">
    <citation type="submission" date="2025-08" db="UniProtKB">
        <authorList>
            <consortium name="RefSeq"/>
        </authorList>
    </citation>
    <scope>IDENTIFICATION</scope>
    <source>
        <tissue evidence="9">Whole organism</tissue>
    </source>
</reference>
<sequence length="372" mass="41596">MLDVCTRWGSTYDMLQSVMNLRNFVTMTLKWTQTSDEIEHGLSEDKWKAVDALLEDLGPARKATTDLQREDLTLGEFFAIWTGVVLKLEKRKRSSELAKALLEAMKTREKRVLYSDRRKGERYSPLFNYPSFNAALFLDPRFFSILSPEQVDDAKKYLISLWERMEAVKGPAEIPADTTLSSDSDGDDSDGEQDLFSKLLEAKNKERLRQSQGASDHRAGPAGRAAQRAALRAALDDYERSTSPLSRKASVFDYWAKRKLLCPELFELAMVVLSIPATQVSVERLFSALKFILRPQRHGLSAKLVNDVAFLQANRSVVKALVGKVLPQVTATTTSLSKKKHPSRGKSTRHSSESSETSELVDDVSTVSEGGG</sequence>
<dbReference type="Pfam" id="PF05699">
    <property type="entry name" value="Dimer_Tnp_hAT"/>
    <property type="match status" value="1"/>
</dbReference>
<evidence type="ECO:0000259" key="7">
    <source>
        <dbReference type="Pfam" id="PF05699"/>
    </source>
</evidence>
<proteinExistence type="predicted"/>
<dbReference type="Proteomes" id="UP000504606">
    <property type="component" value="Unplaced"/>
</dbReference>
<keyword evidence="2" id="KW-0479">Metal-binding</keyword>
<keyword evidence="3" id="KW-0863">Zinc-finger</keyword>
<dbReference type="GO" id="GO:0046983">
    <property type="term" value="F:protein dimerization activity"/>
    <property type="evidence" value="ECO:0007669"/>
    <property type="project" value="InterPro"/>
</dbReference>
<keyword evidence="5" id="KW-0539">Nucleus</keyword>
<evidence type="ECO:0000256" key="1">
    <source>
        <dbReference type="ARBA" id="ARBA00004123"/>
    </source>
</evidence>
<dbReference type="OrthoDB" id="6769664at2759"/>
<dbReference type="GeneID" id="127751345"/>
<evidence type="ECO:0000256" key="4">
    <source>
        <dbReference type="ARBA" id="ARBA00022833"/>
    </source>
</evidence>
<dbReference type="RefSeq" id="XP_052130737.1">
    <property type="nucleotide sequence ID" value="XM_052274777.1"/>
</dbReference>
<evidence type="ECO:0000256" key="5">
    <source>
        <dbReference type="ARBA" id="ARBA00023242"/>
    </source>
</evidence>
<feature type="region of interest" description="Disordered" evidence="6">
    <location>
        <begin position="332"/>
        <end position="372"/>
    </location>
</feature>
<dbReference type="PANTHER" id="PTHR46481:SF10">
    <property type="entry name" value="ZINC FINGER BED DOMAIN-CONTAINING PROTEIN 39"/>
    <property type="match status" value="1"/>
</dbReference>
<keyword evidence="4" id="KW-0862">Zinc</keyword>
<dbReference type="GO" id="GO:0005634">
    <property type="term" value="C:nucleus"/>
    <property type="evidence" value="ECO:0007669"/>
    <property type="project" value="UniProtKB-SubCell"/>
</dbReference>
<comment type="subcellular location">
    <subcellularLocation>
        <location evidence="1">Nucleus</location>
    </subcellularLocation>
</comment>